<evidence type="ECO:0000313" key="9">
    <source>
        <dbReference type="Proteomes" id="UP000283880"/>
    </source>
</evidence>
<dbReference type="InterPro" id="IPR036542">
    <property type="entry name" value="PTS_IIA_lac/cel_sf"/>
</dbReference>
<evidence type="ECO:0000313" key="8">
    <source>
        <dbReference type="EMBL" id="RGX25670.1"/>
    </source>
</evidence>
<feature type="active site" description="Tele-phosphohistidine intermediate" evidence="5">
    <location>
        <position position="77"/>
    </location>
</feature>
<dbReference type="PIRSF" id="PIRSF000699">
    <property type="entry name" value="PTS_IILac_III"/>
    <property type="match status" value="1"/>
</dbReference>
<protein>
    <submittedName>
        <fullName evidence="8">PTS lactose/cellobiose transporter subunit IIA</fullName>
    </submittedName>
</protein>
<comment type="caution">
    <text evidence="8">The sequence shown here is derived from an EMBL/GenBank/DDBJ whole genome shotgun (WGS) entry which is preliminary data.</text>
</comment>
<comment type="cofactor">
    <cofactor evidence="6">
        <name>Mg(2+)</name>
        <dbReference type="ChEBI" id="CHEBI:18420"/>
    </cofactor>
    <text evidence="6">Binds 1 Mg(2+) ion per trimer.</text>
</comment>
<evidence type="ECO:0000256" key="1">
    <source>
        <dbReference type="ARBA" id="ARBA00022448"/>
    </source>
</evidence>
<dbReference type="PANTHER" id="PTHR34382">
    <property type="entry name" value="PTS SYSTEM N,N'-DIACETYLCHITOBIOSE-SPECIFIC EIIA COMPONENT"/>
    <property type="match status" value="1"/>
</dbReference>
<dbReference type="CDD" id="cd00215">
    <property type="entry name" value="PTS_IIA_lac"/>
    <property type="match status" value="1"/>
</dbReference>
<keyword evidence="6" id="KW-0460">Magnesium</keyword>
<proteinExistence type="predicted"/>
<keyword evidence="4" id="KW-0598">Phosphotransferase system</keyword>
<dbReference type="Pfam" id="PF02255">
    <property type="entry name" value="PTS_IIA"/>
    <property type="match status" value="1"/>
</dbReference>
<dbReference type="PROSITE" id="PS51095">
    <property type="entry name" value="PTS_EIIA_TYPE_3"/>
    <property type="match status" value="1"/>
</dbReference>
<dbReference type="OrthoDB" id="389577at2"/>
<dbReference type="SUPFAM" id="SSF46973">
    <property type="entry name" value="Enzyme IIa from lactose specific PTS, IIa-lac"/>
    <property type="match status" value="1"/>
</dbReference>
<dbReference type="GO" id="GO:0016740">
    <property type="term" value="F:transferase activity"/>
    <property type="evidence" value="ECO:0007669"/>
    <property type="project" value="UniProtKB-KW"/>
</dbReference>
<dbReference type="RefSeq" id="WP_117777808.1">
    <property type="nucleotide sequence ID" value="NZ_BAABXR010000002.1"/>
</dbReference>
<sequence>MDETKYSGAFQIIMNAGNSKSAALMAIEAAKDGDFAEADERLREAETEMRAAHQAQIDMIQQEAAGNSVDVNIILVHAQDHLTMAILAKDLAEQFVELYRQMSEMKQQMKQGNDTN</sequence>
<evidence type="ECO:0000256" key="6">
    <source>
        <dbReference type="PIRSR" id="PIRSR000699-2"/>
    </source>
</evidence>
<keyword evidence="2" id="KW-0762">Sugar transport</keyword>
<organism evidence="8 9">
    <name type="scientific">Enterocloster asparagiformis</name>
    <dbReference type="NCBI Taxonomy" id="333367"/>
    <lineage>
        <taxon>Bacteria</taxon>
        <taxon>Bacillati</taxon>
        <taxon>Bacillota</taxon>
        <taxon>Clostridia</taxon>
        <taxon>Lachnospirales</taxon>
        <taxon>Lachnospiraceae</taxon>
        <taxon>Enterocloster</taxon>
    </lineage>
</organism>
<feature type="binding site" evidence="6">
    <location>
        <position position="80"/>
    </location>
    <ligand>
        <name>Mg(2+)</name>
        <dbReference type="ChEBI" id="CHEBI:18420"/>
        <note>ligand shared between all trimeric partners</note>
    </ligand>
</feature>
<evidence type="ECO:0000256" key="3">
    <source>
        <dbReference type="ARBA" id="ARBA00022679"/>
    </source>
</evidence>
<dbReference type="AlphaFoldDB" id="A0A413FAE4"/>
<accession>A0A413FAE4</accession>
<gene>
    <name evidence="8" type="ORF">DWV29_20535</name>
</gene>
<evidence type="ECO:0000256" key="2">
    <source>
        <dbReference type="ARBA" id="ARBA00022597"/>
    </source>
</evidence>
<keyword evidence="3" id="KW-0808">Transferase</keyword>
<dbReference type="GO" id="GO:0046872">
    <property type="term" value="F:metal ion binding"/>
    <property type="evidence" value="ECO:0007669"/>
    <property type="project" value="UniProtKB-KW"/>
</dbReference>
<dbReference type="PANTHER" id="PTHR34382:SF7">
    <property type="entry name" value="PTS SYSTEM N,N'-DIACETYLCHITOBIOSE-SPECIFIC EIIA COMPONENT"/>
    <property type="match status" value="1"/>
</dbReference>
<dbReference type="InterPro" id="IPR003188">
    <property type="entry name" value="PTS_IIA_lac/cel"/>
</dbReference>
<keyword evidence="6" id="KW-0479">Metal-binding</keyword>
<dbReference type="EMBL" id="QSBM01000018">
    <property type="protein sequence ID" value="RGX25670.1"/>
    <property type="molecule type" value="Genomic_DNA"/>
</dbReference>
<name>A0A413FAE4_9FIRM</name>
<dbReference type="Proteomes" id="UP000283880">
    <property type="component" value="Unassembled WGS sequence"/>
</dbReference>
<evidence type="ECO:0000256" key="7">
    <source>
        <dbReference type="PROSITE-ProRule" id="PRU00418"/>
    </source>
</evidence>
<dbReference type="Gene3D" id="1.20.58.80">
    <property type="entry name" value="Phosphotransferase system, lactose/cellobiose-type IIA subunit"/>
    <property type="match status" value="1"/>
</dbReference>
<dbReference type="GO" id="GO:0009401">
    <property type="term" value="P:phosphoenolpyruvate-dependent sugar phosphotransferase system"/>
    <property type="evidence" value="ECO:0007669"/>
    <property type="project" value="UniProtKB-KW"/>
</dbReference>
<evidence type="ECO:0000256" key="4">
    <source>
        <dbReference type="ARBA" id="ARBA00022683"/>
    </source>
</evidence>
<evidence type="ECO:0000256" key="5">
    <source>
        <dbReference type="PIRSR" id="PIRSR000699-1"/>
    </source>
</evidence>
<feature type="modified residue" description="Phosphohistidine; by HPr" evidence="7">
    <location>
        <position position="77"/>
    </location>
</feature>
<keyword evidence="1" id="KW-0813">Transport</keyword>
<reference evidence="8 9" key="1">
    <citation type="submission" date="2018-08" db="EMBL/GenBank/DDBJ databases">
        <title>A genome reference for cultivated species of the human gut microbiota.</title>
        <authorList>
            <person name="Zou Y."/>
            <person name="Xue W."/>
            <person name="Luo G."/>
        </authorList>
    </citation>
    <scope>NUCLEOTIDE SEQUENCE [LARGE SCALE GENOMIC DNA]</scope>
    <source>
        <strain evidence="8 9">AF04-15</strain>
    </source>
</reference>